<dbReference type="InterPro" id="IPR051694">
    <property type="entry name" value="Immunoregulatory_rcpt-like"/>
</dbReference>
<dbReference type="OrthoDB" id="4157427at2759"/>
<evidence type="ECO:0000256" key="7">
    <source>
        <dbReference type="SAM" id="SignalP"/>
    </source>
</evidence>
<feature type="region of interest" description="Disordered" evidence="5">
    <location>
        <begin position="218"/>
        <end position="265"/>
    </location>
</feature>
<feature type="signal peptide" evidence="7">
    <location>
        <begin position="1"/>
        <end position="26"/>
    </location>
</feature>
<feature type="compositionally biased region" description="Low complexity" evidence="5">
    <location>
        <begin position="124"/>
        <end position="147"/>
    </location>
</feature>
<evidence type="ECO:0000256" key="5">
    <source>
        <dbReference type="SAM" id="MobiDB-lite"/>
    </source>
</evidence>
<name>A0A6G1IUP6_9PLEO</name>
<evidence type="ECO:0008006" key="10">
    <source>
        <dbReference type="Google" id="ProtNLM"/>
    </source>
</evidence>
<protein>
    <recommendedName>
        <fullName evidence="10">Mid2 domain-containing protein</fullName>
    </recommendedName>
</protein>
<feature type="transmembrane region" description="Helical" evidence="6">
    <location>
        <begin position="159"/>
        <end position="180"/>
    </location>
</feature>
<keyword evidence="4 6" id="KW-0472">Membrane</keyword>
<dbReference type="EMBL" id="MU005590">
    <property type="protein sequence ID" value="KAF2681599.1"/>
    <property type="molecule type" value="Genomic_DNA"/>
</dbReference>
<organism evidence="8 9">
    <name type="scientific">Lentithecium fluviatile CBS 122367</name>
    <dbReference type="NCBI Taxonomy" id="1168545"/>
    <lineage>
        <taxon>Eukaryota</taxon>
        <taxon>Fungi</taxon>
        <taxon>Dikarya</taxon>
        <taxon>Ascomycota</taxon>
        <taxon>Pezizomycotina</taxon>
        <taxon>Dothideomycetes</taxon>
        <taxon>Pleosporomycetidae</taxon>
        <taxon>Pleosporales</taxon>
        <taxon>Massarineae</taxon>
        <taxon>Lentitheciaceae</taxon>
        <taxon>Lentithecium</taxon>
    </lineage>
</organism>
<gene>
    <name evidence="8" type="ORF">K458DRAFT_309108</name>
</gene>
<dbReference type="PANTHER" id="PTHR15549:SF27">
    <property type="entry name" value="CHITIN-BINDING TYPE-1 DOMAIN-CONTAINING PROTEIN"/>
    <property type="match status" value="1"/>
</dbReference>
<dbReference type="PANTHER" id="PTHR15549">
    <property type="entry name" value="PAIRED IMMUNOGLOBULIN-LIKE TYPE 2 RECEPTOR"/>
    <property type="match status" value="1"/>
</dbReference>
<dbReference type="GO" id="GO:0071944">
    <property type="term" value="C:cell periphery"/>
    <property type="evidence" value="ECO:0007669"/>
    <property type="project" value="UniProtKB-ARBA"/>
</dbReference>
<dbReference type="AlphaFoldDB" id="A0A6G1IUP6"/>
<keyword evidence="2 6" id="KW-0812">Transmembrane</keyword>
<sequence>MGVRRGYRCIILAFFTPVLFILPALSTNIATFTDAKCKESHENISGPNGYPNGTCTVLDVQGSFGSFQVVDEDPGCSVTIYGKDSDPESPCSSTVLEFASLARCYNTSWVYYSIDACTPPDQLPSSSSASSSSKPSSSNATTPTSSPSPEPQRKSRTGAIVGGVVGGVSGIALVAGLVFFSVRRNRRLRQDQRTAQQEVAGTPLTELPPKDEKYEIYTHKDEPHEMGRNSVYAPPAELQGDGIKPGTPDKELGAAPSDVTGGAKS</sequence>
<feature type="region of interest" description="Disordered" evidence="5">
    <location>
        <begin position="122"/>
        <end position="156"/>
    </location>
</feature>
<evidence type="ECO:0000256" key="1">
    <source>
        <dbReference type="ARBA" id="ARBA00004167"/>
    </source>
</evidence>
<keyword evidence="7" id="KW-0732">Signal</keyword>
<comment type="subcellular location">
    <subcellularLocation>
        <location evidence="1">Membrane</location>
        <topology evidence="1">Single-pass membrane protein</topology>
    </subcellularLocation>
</comment>
<feature type="compositionally biased region" description="Basic and acidic residues" evidence="5">
    <location>
        <begin position="218"/>
        <end position="227"/>
    </location>
</feature>
<evidence type="ECO:0000256" key="3">
    <source>
        <dbReference type="ARBA" id="ARBA00022989"/>
    </source>
</evidence>
<dbReference type="Proteomes" id="UP000799291">
    <property type="component" value="Unassembled WGS sequence"/>
</dbReference>
<evidence type="ECO:0000313" key="8">
    <source>
        <dbReference type="EMBL" id="KAF2681599.1"/>
    </source>
</evidence>
<dbReference type="GO" id="GO:0016020">
    <property type="term" value="C:membrane"/>
    <property type="evidence" value="ECO:0007669"/>
    <property type="project" value="UniProtKB-SubCell"/>
</dbReference>
<feature type="chain" id="PRO_5026021557" description="Mid2 domain-containing protein" evidence="7">
    <location>
        <begin position="27"/>
        <end position="265"/>
    </location>
</feature>
<evidence type="ECO:0000256" key="2">
    <source>
        <dbReference type="ARBA" id="ARBA00022692"/>
    </source>
</evidence>
<keyword evidence="3 6" id="KW-1133">Transmembrane helix</keyword>
<accession>A0A6G1IUP6</accession>
<keyword evidence="9" id="KW-1185">Reference proteome</keyword>
<proteinExistence type="predicted"/>
<evidence type="ECO:0000313" key="9">
    <source>
        <dbReference type="Proteomes" id="UP000799291"/>
    </source>
</evidence>
<feature type="region of interest" description="Disordered" evidence="5">
    <location>
        <begin position="189"/>
        <end position="208"/>
    </location>
</feature>
<evidence type="ECO:0000256" key="6">
    <source>
        <dbReference type="SAM" id="Phobius"/>
    </source>
</evidence>
<reference evidence="8" key="1">
    <citation type="journal article" date="2020" name="Stud. Mycol.">
        <title>101 Dothideomycetes genomes: a test case for predicting lifestyles and emergence of pathogens.</title>
        <authorList>
            <person name="Haridas S."/>
            <person name="Albert R."/>
            <person name="Binder M."/>
            <person name="Bloem J."/>
            <person name="Labutti K."/>
            <person name="Salamov A."/>
            <person name="Andreopoulos B."/>
            <person name="Baker S."/>
            <person name="Barry K."/>
            <person name="Bills G."/>
            <person name="Bluhm B."/>
            <person name="Cannon C."/>
            <person name="Castanera R."/>
            <person name="Culley D."/>
            <person name="Daum C."/>
            <person name="Ezra D."/>
            <person name="Gonzalez J."/>
            <person name="Henrissat B."/>
            <person name="Kuo A."/>
            <person name="Liang C."/>
            <person name="Lipzen A."/>
            <person name="Lutzoni F."/>
            <person name="Magnuson J."/>
            <person name="Mondo S."/>
            <person name="Nolan M."/>
            <person name="Ohm R."/>
            <person name="Pangilinan J."/>
            <person name="Park H.-J."/>
            <person name="Ramirez L."/>
            <person name="Alfaro M."/>
            <person name="Sun H."/>
            <person name="Tritt A."/>
            <person name="Yoshinaga Y."/>
            <person name="Zwiers L.-H."/>
            <person name="Turgeon B."/>
            <person name="Goodwin S."/>
            <person name="Spatafora J."/>
            <person name="Crous P."/>
            <person name="Grigoriev I."/>
        </authorList>
    </citation>
    <scope>NUCLEOTIDE SEQUENCE</scope>
    <source>
        <strain evidence="8">CBS 122367</strain>
    </source>
</reference>
<evidence type="ECO:0000256" key="4">
    <source>
        <dbReference type="ARBA" id="ARBA00023136"/>
    </source>
</evidence>